<dbReference type="RefSeq" id="XP_024768623.1">
    <property type="nucleotide sequence ID" value="XM_024920597.1"/>
</dbReference>
<dbReference type="CDD" id="cd00067">
    <property type="entry name" value="GAL4"/>
    <property type="match status" value="1"/>
</dbReference>
<dbReference type="GO" id="GO:0005634">
    <property type="term" value="C:nucleus"/>
    <property type="evidence" value="ECO:0007669"/>
    <property type="project" value="TreeGrafter"/>
</dbReference>
<dbReference type="InterPro" id="IPR052780">
    <property type="entry name" value="AAA_Catabolism_Regulators"/>
</dbReference>
<dbReference type="GeneID" id="36629166"/>
<dbReference type="GO" id="GO:0045944">
    <property type="term" value="P:positive regulation of transcription by RNA polymerase II"/>
    <property type="evidence" value="ECO:0007669"/>
    <property type="project" value="TreeGrafter"/>
</dbReference>
<keyword evidence="1" id="KW-0539">Nucleus</keyword>
<feature type="domain" description="Zn(2)-C6 fungal-type" evidence="3">
    <location>
        <begin position="26"/>
        <end position="66"/>
    </location>
</feature>
<dbReference type="GO" id="GO:0009074">
    <property type="term" value="P:aromatic amino acid family catabolic process"/>
    <property type="evidence" value="ECO:0007669"/>
    <property type="project" value="TreeGrafter"/>
</dbReference>
<dbReference type="PROSITE" id="PS50048">
    <property type="entry name" value="ZN2_CY6_FUNGAL_2"/>
    <property type="match status" value="1"/>
</dbReference>
<organism evidence="4 5">
    <name type="scientific">Trichoderma harzianum CBS 226.95</name>
    <dbReference type="NCBI Taxonomy" id="983964"/>
    <lineage>
        <taxon>Eukaryota</taxon>
        <taxon>Fungi</taxon>
        <taxon>Dikarya</taxon>
        <taxon>Ascomycota</taxon>
        <taxon>Pezizomycotina</taxon>
        <taxon>Sordariomycetes</taxon>
        <taxon>Hypocreomycetidae</taxon>
        <taxon>Hypocreales</taxon>
        <taxon>Hypocreaceae</taxon>
        <taxon>Trichoderma</taxon>
    </lineage>
</organism>
<dbReference type="InterPro" id="IPR001138">
    <property type="entry name" value="Zn2Cys6_DnaBD"/>
</dbReference>
<accession>A0A2T3ZVV5</accession>
<gene>
    <name evidence="4" type="ORF">M431DRAFT_524975</name>
</gene>
<dbReference type="EMBL" id="KZ679695">
    <property type="protein sequence ID" value="PTB48946.1"/>
    <property type="molecule type" value="Genomic_DNA"/>
</dbReference>
<dbReference type="InterPro" id="IPR036864">
    <property type="entry name" value="Zn2-C6_fun-type_DNA-bd_sf"/>
</dbReference>
<dbReference type="SUPFAM" id="SSF57701">
    <property type="entry name" value="Zn2/Cys6 DNA-binding domain"/>
    <property type="match status" value="1"/>
</dbReference>
<dbReference type="PANTHER" id="PTHR31644:SF3">
    <property type="entry name" value="ZN(II)2CYS6 TRANSCRIPTION FACTOR (EUROFUNG)"/>
    <property type="match status" value="1"/>
</dbReference>
<dbReference type="STRING" id="983964.A0A2T3ZVV5"/>
<evidence type="ECO:0000259" key="3">
    <source>
        <dbReference type="PROSITE" id="PS50048"/>
    </source>
</evidence>
<dbReference type="Pfam" id="PF00172">
    <property type="entry name" value="Zn_clus"/>
    <property type="match status" value="1"/>
</dbReference>
<dbReference type="CDD" id="cd12148">
    <property type="entry name" value="fungal_TF_MHR"/>
    <property type="match status" value="1"/>
</dbReference>
<proteinExistence type="predicted"/>
<feature type="region of interest" description="Disordered" evidence="2">
    <location>
        <begin position="131"/>
        <end position="160"/>
    </location>
</feature>
<sequence>MMPPSAPKTLKQSHPPTRLYKRGYKACEACRKRKTRCDLGGGDQSLYAFSGPPCAQCRRANRECVFREERNTSLHRVKDSHLTSPATSGTYAAACDLSREPANLQPDIPISDGDENSRSNSDLYRVDDANVEQTQSGEPTEQGHHTNSTRSPVSQMSRYSQLISPSSGLMQEDSTVKGLRCSHIEDGLVHPPLDSTRHQSQALPTTAGLLQADHRLTNIVINTLICKGNDPLNLLFEAAAEGAHISLESPRYPSSVGLGRIFNANIDSSSPWASYKFVRMGLLSAEQAVYYVDAFFENLSPKSPILTNYFADHANHSQLVSQEPFLCLTILMISSRYHTLSGTASISKGHYIHDRLWHHTQQLLQQISLGQGRASNRRLRSLGTIEALLLLTEWYPQAMQFMDSHDEWDGEPSITDDSLHTKSPNWLEGFIEPCRQFDRMSWMILGSAHMLAHELGVFRSQQEERVGVETDAVEEARRTKVCDLLFIYITLLAARLGFHSLLPLPFSQSILSRATGPSTQTIEAWIDLLRITKTVHASMMSSASNMRELLLAGNHIELIEHFKPILSQWRHKYLGQIPDEPGAETTESSPRDLLFVEYHYVRMYTISPAIHAVAMQISSRECGSLSDSPTNTRMQTMVIEEQLEYPFIEDVIHDAYQILRRGIQLAHNNMLKFHPARTFHRFITACVFLLKARILGLRQIISCEENTSIDLSQILEQGVQALKISAVDDAHLAAYYAAILEHHLANLNLEMDLPTVSFTTANAAHSKTYHQSRTNSSEDWHTGWIDPFDQTDLFTTFSVFNH</sequence>
<keyword evidence="5" id="KW-1185">Reference proteome</keyword>
<dbReference type="GO" id="GO:0008270">
    <property type="term" value="F:zinc ion binding"/>
    <property type="evidence" value="ECO:0007669"/>
    <property type="project" value="InterPro"/>
</dbReference>
<evidence type="ECO:0000313" key="4">
    <source>
        <dbReference type="EMBL" id="PTB48946.1"/>
    </source>
</evidence>
<dbReference type="SMART" id="SM00066">
    <property type="entry name" value="GAL4"/>
    <property type="match status" value="1"/>
</dbReference>
<dbReference type="Gene3D" id="4.10.240.10">
    <property type="entry name" value="Zn(2)-C6 fungal-type DNA-binding domain"/>
    <property type="match status" value="1"/>
</dbReference>
<evidence type="ECO:0000313" key="5">
    <source>
        <dbReference type="Proteomes" id="UP000241690"/>
    </source>
</evidence>
<evidence type="ECO:0000256" key="1">
    <source>
        <dbReference type="ARBA" id="ARBA00023242"/>
    </source>
</evidence>
<dbReference type="GO" id="GO:0000981">
    <property type="term" value="F:DNA-binding transcription factor activity, RNA polymerase II-specific"/>
    <property type="evidence" value="ECO:0007669"/>
    <property type="project" value="InterPro"/>
</dbReference>
<reference evidence="4 5" key="1">
    <citation type="submission" date="2016-07" db="EMBL/GenBank/DDBJ databases">
        <title>Multiple horizontal gene transfer events from other fungi enriched the ability of initially mycotrophic Trichoderma (Ascomycota) to feed on dead plant biomass.</title>
        <authorList>
            <consortium name="DOE Joint Genome Institute"/>
            <person name="Aerts A."/>
            <person name="Atanasova L."/>
            <person name="Chenthamara K."/>
            <person name="Zhang J."/>
            <person name="Grujic M."/>
            <person name="Henrissat B."/>
            <person name="Kuo A."/>
            <person name="Salamov A."/>
            <person name="Lipzen A."/>
            <person name="Labutti K."/>
            <person name="Barry K."/>
            <person name="Miao Y."/>
            <person name="Rahimi M.J."/>
            <person name="Shen Q."/>
            <person name="Grigoriev I.V."/>
            <person name="Kubicek C.P."/>
            <person name="Druzhinina I.S."/>
        </authorList>
    </citation>
    <scope>NUCLEOTIDE SEQUENCE [LARGE SCALE GENOMIC DNA]</scope>
    <source>
        <strain evidence="4 5">CBS 226.95</strain>
    </source>
</reference>
<feature type="region of interest" description="Disordered" evidence="2">
    <location>
        <begin position="102"/>
        <end position="121"/>
    </location>
</feature>
<protein>
    <recommendedName>
        <fullName evidence="3">Zn(2)-C6 fungal-type domain-containing protein</fullName>
    </recommendedName>
</protein>
<dbReference type="PANTHER" id="PTHR31644">
    <property type="entry name" value="TRANSCRIPTIONAL ACTIVATOR ARO80-RELATED"/>
    <property type="match status" value="1"/>
</dbReference>
<dbReference type="Proteomes" id="UP000241690">
    <property type="component" value="Unassembled WGS sequence"/>
</dbReference>
<evidence type="ECO:0000256" key="2">
    <source>
        <dbReference type="SAM" id="MobiDB-lite"/>
    </source>
</evidence>
<dbReference type="AlphaFoldDB" id="A0A2T3ZVV5"/>
<name>A0A2T3ZVV5_TRIHA</name>